<organism evidence="1 2">
    <name type="scientific">Naganishia vaughanmartiniae</name>
    <dbReference type="NCBI Taxonomy" id="1424756"/>
    <lineage>
        <taxon>Eukaryota</taxon>
        <taxon>Fungi</taxon>
        <taxon>Dikarya</taxon>
        <taxon>Basidiomycota</taxon>
        <taxon>Agaricomycotina</taxon>
        <taxon>Tremellomycetes</taxon>
        <taxon>Filobasidiales</taxon>
        <taxon>Filobasidiaceae</taxon>
        <taxon>Naganishia</taxon>
    </lineage>
</organism>
<dbReference type="EMBL" id="JASBWU010000011">
    <property type="protein sequence ID" value="KAJ9118354.1"/>
    <property type="molecule type" value="Genomic_DNA"/>
</dbReference>
<comment type="caution">
    <text evidence="1">The sequence shown here is derived from an EMBL/GenBank/DDBJ whole genome shotgun (WGS) entry which is preliminary data.</text>
</comment>
<reference evidence="1" key="1">
    <citation type="submission" date="2023-04" db="EMBL/GenBank/DDBJ databases">
        <title>Draft Genome sequencing of Naganishia species isolated from polar environments using Oxford Nanopore Technology.</title>
        <authorList>
            <person name="Leo P."/>
            <person name="Venkateswaran K."/>
        </authorList>
    </citation>
    <scope>NUCLEOTIDE SEQUENCE</scope>
    <source>
        <strain evidence="1">MNA-CCFEE 5425</strain>
    </source>
</reference>
<sequence length="453" mass="48025">MPLASVPFPAGMNTSKRSLHKNQRREEPELDGPHSIPSTRTGTGTGLNDSGTEKGIPGRGPMGRGSDMSGGERRIARDEAQIARDSAPTTETLKELLQSDPPPWASPSPTPKSGAWDVNTARSNTNQVHTPVRSVLPILGAPVRMEPRIEMSPQSARTQETTGSPFTKGRTNEFLELAEFLMNTPPPPPQAQSLADGAGSRRGSSNLVETEATKPDLPSAENAGMLKSLVSRVTWNKSPDKNGPNGNNGLAFDMSLLERNSSASSSSKLRRKSDTAGNGKSRPGTGGAPSPSYGLFSSRDRHIVDEYIGPSTIGMDGKQQRDRDGGLFRSMVEVGPLPGTGSTKESSILAPDTESHGSANPEFFSPHATSRVKGTSSPLDHFPPGIVTGQSQDPPLKSSPNGVEKVASQSIPLADVLQLRQGMAQAKSANDCQTLVDELLSRYGVWQNVALSP</sequence>
<accession>A0ACC2X4M5</accession>
<evidence type="ECO:0000313" key="2">
    <source>
        <dbReference type="Proteomes" id="UP001243375"/>
    </source>
</evidence>
<keyword evidence="2" id="KW-1185">Reference proteome</keyword>
<evidence type="ECO:0000313" key="1">
    <source>
        <dbReference type="EMBL" id="KAJ9118354.1"/>
    </source>
</evidence>
<dbReference type="Proteomes" id="UP001243375">
    <property type="component" value="Unassembled WGS sequence"/>
</dbReference>
<proteinExistence type="predicted"/>
<name>A0ACC2X4M5_9TREE</name>
<protein>
    <submittedName>
        <fullName evidence="1">Uncharacterized protein</fullName>
    </submittedName>
</protein>
<gene>
    <name evidence="1" type="ORF">QFC22_004270</name>
</gene>